<dbReference type="RefSeq" id="WP_068557272.1">
    <property type="nucleotide sequence ID" value="NZ_LOEE01000056.1"/>
</dbReference>
<dbReference type="CDD" id="cd21140">
    <property type="entry name" value="Cas6_I-like"/>
    <property type="match status" value="1"/>
</dbReference>
<dbReference type="GO" id="GO:0016788">
    <property type="term" value="F:hydrolase activity, acting on ester bonds"/>
    <property type="evidence" value="ECO:0007669"/>
    <property type="project" value="InterPro"/>
</dbReference>
<proteinExistence type="inferred from homology"/>
<feature type="active site" description="Proton acceptor" evidence="6">
    <location>
        <position position="30"/>
    </location>
</feature>
<dbReference type="Proteomes" id="UP000070456">
    <property type="component" value="Unassembled WGS sequence"/>
</dbReference>
<evidence type="ECO:0000313" key="8">
    <source>
        <dbReference type="EMBL" id="KXG74359.1"/>
    </source>
</evidence>
<dbReference type="OrthoDB" id="9797488at2"/>
<feature type="site" description="Transition state stabilizer" evidence="5">
    <location>
        <position position="54"/>
    </location>
</feature>
<dbReference type="PANTHER" id="PTHR36984:SF1">
    <property type="entry name" value="CRISPR-ASSOCIATED ENDORIBONUCLEASE CAS6 1"/>
    <property type="match status" value="1"/>
</dbReference>
<dbReference type="GO" id="GO:0051607">
    <property type="term" value="P:defense response to virus"/>
    <property type="evidence" value="ECO:0007669"/>
    <property type="project" value="UniProtKB-KW"/>
</dbReference>
<sequence>MYLKITMQARNKKEIRLPLQYNYYLQGLIYKLLEGDLARFLHEKGFQLEKRQFKMFCFSQLIGNYKIALGKKEIIFENQVVLYISSPMEIFLRQLSNSFLLNQNIFIGDQCLEVQNICIEKSPEIEDKVVVQTLSPVTAYSTLYKAEGSKYTCYFHPKDKEFQELITANLCKKYQAFYGQEVEDSFFIIHPLGKIRQHVVNYKGIFIKGYSGKFLLCGNKQLITMALESGIGSKNSQGFGCVQIAKSDGKKDFHII</sequence>
<gene>
    <name evidence="8" type="ORF">AN619_24100</name>
</gene>
<feature type="domain" description="CRISPR associated protein Cas6 C-terminal" evidence="7">
    <location>
        <begin position="121"/>
        <end position="244"/>
    </location>
</feature>
<evidence type="ECO:0000256" key="1">
    <source>
        <dbReference type="ARBA" id="ARBA00005937"/>
    </source>
</evidence>
<dbReference type="InterPro" id="IPR010156">
    <property type="entry name" value="CRISPR-assoc_prot_Cas6"/>
</dbReference>
<dbReference type="Pfam" id="PF01881">
    <property type="entry name" value="Cas_Cas6_C"/>
    <property type="match status" value="1"/>
</dbReference>
<dbReference type="PIRSF" id="PIRSF005054">
    <property type="entry name" value="PF1131"/>
    <property type="match status" value="1"/>
</dbReference>
<comment type="function">
    <text evidence="4">CRISPR (clustered regularly interspaced short palindromic repeat), is an adaptive immune system that provides protection against mobile genetic elements (viruses, transposable elements and conjugative plasmids). CRISPR clusters contain sequences complementary to antecedent mobile elements and target invading nucleic acids. CRISPR clusters are transcribed and processed into CRISPR RNA (crRNA).</text>
</comment>
<dbReference type="STRING" id="520762.AN619_24100"/>
<evidence type="ECO:0000256" key="5">
    <source>
        <dbReference type="PIRSR" id="PIRSR005054-1"/>
    </source>
</evidence>
<comment type="similarity">
    <text evidence="1 4">Belongs to the CRISPR-associated protein Cas6/Cse3/CasE family.</text>
</comment>
<evidence type="ECO:0000256" key="6">
    <source>
        <dbReference type="PIRSR" id="PIRSR005054-50"/>
    </source>
</evidence>
<evidence type="ECO:0000256" key="3">
    <source>
        <dbReference type="ARBA" id="ARBA00023118"/>
    </source>
</evidence>
<dbReference type="GO" id="GO:0003723">
    <property type="term" value="F:RNA binding"/>
    <property type="evidence" value="ECO:0007669"/>
    <property type="project" value="UniProtKB-KW"/>
</dbReference>
<dbReference type="Pfam" id="PF21350">
    <property type="entry name" value="Cas6_I-A"/>
    <property type="match status" value="1"/>
</dbReference>
<keyword evidence="2" id="KW-0694">RNA-binding</keyword>
<evidence type="ECO:0000256" key="2">
    <source>
        <dbReference type="ARBA" id="ARBA00022884"/>
    </source>
</evidence>
<feature type="active site" description="Proton donor" evidence="6">
    <location>
        <position position="42"/>
    </location>
</feature>
<dbReference type="InterPro" id="IPR049435">
    <property type="entry name" value="Cas_Cas6_C"/>
</dbReference>
<evidence type="ECO:0000313" key="9">
    <source>
        <dbReference type="Proteomes" id="UP000070456"/>
    </source>
</evidence>
<keyword evidence="3" id="KW-0051">Antiviral defense</keyword>
<evidence type="ECO:0000256" key="4">
    <source>
        <dbReference type="PIRNR" id="PIRNR005054"/>
    </source>
</evidence>
<organism evidence="8 9">
    <name type="scientific">Thermotalea metallivorans</name>
    <dbReference type="NCBI Taxonomy" id="520762"/>
    <lineage>
        <taxon>Bacteria</taxon>
        <taxon>Bacillati</taxon>
        <taxon>Bacillota</taxon>
        <taxon>Clostridia</taxon>
        <taxon>Peptostreptococcales</taxon>
        <taxon>Thermotaleaceae</taxon>
        <taxon>Thermotalea</taxon>
    </lineage>
</organism>
<accession>A0A140L1D4</accession>
<name>A0A140L1D4_9FIRM</name>
<protein>
    <recommendedName>
        <fullName evidence="4">CRISPR-associated endoribonuclease</fullName>
    </recommendedName>
</protein>
<dbReference type="AlphaFoldDB" id="A0A140L1D4"/>
<dbReference type="PATRIC" id="fig|520762.4.peg.2672"/>
<dbReference type="InterPro" id="IPR045747">
    <property type="entry name" value="CRISPR-assoc_prot_Cas6_N_sf"/>
</dbReference>
<dbReference type="EMBL" id="LOEE01000056">
    <property type="protein sequence ID" value="KXG74359.1"/>
    <property type="molecule type" value="Genomic_DNA"/>
</dbReference>
<reference evidence="8 9" key="1">
    <citation type="submission" date="2015-12" db="EMBL/GenBank/DDBJ databases">
        <title>Draft genome sequence of the thermoanaerobe Thermotalea metallivorans, an isolate from the runoff channel of the Great Artesian Basin, Australia.</title>
        <authorList>
            <person name="Patel B.K."/>
        </authorList>
    </citation>
    <scope>NUCLEOTIDE SEQUENCE [LARGE SCALE GENOMIC DNA]</scope>
    <source>
        <strain evidence="8 9">B2-1</strain>
    </source>
</reference>
<dbReference type="PANTHER" id="PTHR36984">
    <property type="entry name" value="CRISPR-ASSOCIATED ENDORIBONUCLEASE CAS6 1"/>
    <property type="match status" value="1"/>
</dbReference>
<dbReference type="NCBIfam" id="TIGR01877">
    <property type="entry name" value="cas_cas6"/>
    <property type="match status" value="1"/>
</dbReference>
<comment type="caution">
    <text evidence="8">The sequence shown here is derived from an EMBL/GenBank/DDBJ whole genome shotgun (WGS) entry which is preliminary data.</text>
</comment>
<evidence type="ECO:0000259" key="7">
    <source>
        <dbReference type="Pfam" id="PF01881"/>
    </source>
</evidence>
<dbReference type="Gene3D" id="3.30.70.1890">
    <property type="match status" value="1"/>
</dbReference>
<keyword evidence="9" id="KW-1185">Reference proteome</keyword>
<dbReference type="Gene3D" id="3.30.70.1900">
    <property type="match status" value="1"/>
</dbReference>